<dbReference type="AlphaFoldDB" id="A0A7K8BRF8"/>
<dbReference type="InterPro" id="IPR013083">
    <property type="entry name" value="Znf_RING/FYVE/PHD"/>
</dbReference>
<dbReference type="SMART" id="SM00064">
    <property type="entry name" value="FYVE"/>
    <property type="match status" value="1"/>
</dbReference>
<dbReference type="EMBL" id="VZTD01001442">
    <property type="protein sequence ID" value="NXB15732.1"/>
    <property type="molecule type" value="Genomic_DNA"/>
</dbReference>
<dbReference type="InterPro" id="IPR011011">
    <property type="entry name" value="Znf_FYVE_PHD"/>
</dbReference>
<dbReference type="CDD" id="cd15729">
    <property type="entry name" value="FYVE_endofin"/>
    <property type="match status" value="1"/>
</dbReference>
<keyword evidence="3" id="KW-0862">Zinc</keyword>
<protein>
    <submittedName>
        <fullName evidence="7">ZFY16 protein</fullName>
    </submittedName>
</protein>
<dbReference type="PROSITE" id="PS50178">
    <property type="entry name" value="ZF_FYVE"/>
    <property type="match status" value="1"/>
</dbReference>
<evidence type="ECO:0000313" key="7">
    <source>
        <dbReference type="EMBL" id="NXB15732.1"/>
    </source>
</evidence>
<keyword evidence="2 4" id="KW-0863">Zinc-finger</keyword>
<reference evidence="7 8" key="1">
    <citation type="submission" date="2019-09" db="EMBL/GenBank/DDBJ databases">
        <title>Bird 10,000 Genomes (B10K) Project - Family phase.</title>
        <authorList>
            <person name="Zhang G."/>
        </authorList>
    </citation>
    <scope>NUCLEOTIDE SEQUENCE [LARGE SCALE GENOMIC DNA]</scope>
    <source>
        <strain evidence="7">B10K-DU-029-40</strain>
        <tissue evidence="7">Muscle</tissue>
    </source>
</reference>
<evidence type="ECO:0000256" key="4">
    <source>
        <dbReference type="PROSITE-ProRule" id="PRU00091"/>
    </source>
</evidence>
<keyword evidence="8" id="KW-1185">Reference proteome</keyword>
<feature type="region of interest" description="Disordered" evidence="5">
    <location>
        <begin position="334"/>
        <end position="407"/>
    </location>
</feature>
<organism evidence="7 8">
    <name type="scientific">Rhagologus leucostigma</name>
    <dbReference type="NCBI Taxonomy" id="156170"/>
    <lineage>
        <taxon>Eukaryota</taxon>
        <taxon>Metazoa</taxon>
        <taxon>Chordata</taxon>
        <taxon>Craniata</taxon>
        <taxon>Vertebrata</taxon>
        <taxon>Euteleostomi</taxon>
        <taxon>Archelosauria</taxon>
        <taxon>Archosauria</taxon>
        <taxon>Dinosauria</taxon>
        <taxon>Saurischia</taxon>
        <taxon>Theropoda</taxon>
        <taxon>Coelurosauria</taxon>
        <taxon>Aves</taxon>
        <taxon>Neognathae</taxon>
        <taxon>Neoaves</taxon>
        <taxon>Telluraves</taxon>
        <taxon>Australaves</taxon>
        <taxon>Passeriformes</taxon>
        <taxon>Corvoidea</taxon>
        <taxon>Pachycephalidae</taxon>
        <taxon>Rhagologus</taxon>
    </lineage>
</organism>
<dbReference type="Proteomes" id="UP000564948">
    <property type="component" value="Unassembled WGS sequence"/>
</dbReference>
<feature type="non-terminal residue" evidence="7">
    <location>
        <position position="482"/>
    </location>
</feature>
<gene>
    <name evidence="7" type="primary">Zfyve16_1</name>
    <name evidence="7" type="ORF">RHALEU_R15712</name>
</gene>
<dbReference type="PANTHER" id="PTHR46319">
    <property type="entry name" value="ZINC FINGER FYVE DOMAIN-CONTAINING PROTEIN"/>
    <property type="match status" value="1"/>
</dbReference>
<dbReference type="Gene3D" id="3.30.40.10">
    <property type="entry name" value="Zinc/RING finger domain, C3HC4 (zinc finger)"/>
    <property type="match status" value="1"/>
</dbReference>
<feature type="non-terminal residue" evidence="7">
    <location>
        <position position="1"/>
    </location>
</feature>
<dbReference type="InterPro" id="IPR017455">
    <property type="entry name" value="Znf_FYVE-rel"/>
</dbReference>
<feature type="region of interest" description="Disordered" evidence="5">
    <location>
        <begin position="149"/>
        <end position="169"/>
    </location>
</feature>
<dbReference type="InterPro" id="IPR000306">
    <property type="entry name" value="Znf_FYVE"/>
</dbReference>
<dbReference type="GO" id="GO:0006622">
    <property type="term" value="P:protein targeting to lysosome"/>
    <property type="evidence" value="ECO:0007669"/>
    <property type="project" value="TreeGrafter"/>
</dbReference>
<accession>A0A7K8BRF8</accession>
<dbReference type="Pfam" id="PF01363">
    <property type="entry name" value="FYVE"/>
    <property type="match status" value="1"/>
</dbReference>
<dbReference type="SUPFAM" id="SSF57903">
    <property type="entry name" value="FYVE/PHD zinc finger"/>
    <property type="match status" value="1"/>
</dbReference>
<dbReference type="GO" id="GO:0016197">
    <property type="term" value="P:endosomal transport"/>
    <property type="evidence" value="ECO:0007669"/>
    <property type="project" value="TreeGrafter"/>
</dbReference>
<dbReference type="GO" id="GO:0008270">
    <property type="term" value="F:zinc ion binding"/>
    <property type="evidence" value="ECO:0007669"/>
    <property type="project" value="UniProtKB-KW"/>
</dbReference>
<sequence>VDSMPSELPKRHQLHKSNAALPGNCVLPGSSCQKGAEVELEKKVTEENVESEDLNSSEILSSVSSLCISAKDVQTSLSCLSLPVSMCGSLVVTEEKVNPLPQNAVAEVISDTVTVHAGESKTHLSGRESCENSSWHEQEDLAEISESIAEKSRDGEKYDTESVIDDGDSQQSQAFASGFLDLEAEPHGAGVDTFYDESMSSVMADFTVEENVIKSDILISDAELDDFLYGQSLQSSVLKSSDNDGDLVEADADGGNLTDLNSLDFMEVSEELMQTKLEEITSINSNLKASLPASEVEAAAEVSVSHGQGMTESGSGALDSDVCIKGARPKQLLDLSQGAAGKKQLNRTNGLERENQGSGSLAPEVPFSDTSVNVGNNSDPGESSSEAGGNQTSESTESRKTPPALSWKQPLWVPDSEAPNCMNCQAKFTFTKRRHHCRACGKVFCGSCCKRKCKLQYMEKEARVCTGCYDDINKGKEGFLSN</sequence>
<dbReference type="FunFam" id="3.30.40.10:FF:000084">
    <property type="entry name" value="Zinc finger, FYVE domain-containing 9b"/>
    <property type="match status" value="1"/>
</dbReference>
<dbReference type="GO" id="GO:0031901">
    <property type="term" value="C:early endosome membrane"/>
    <property type="evidence" value="ECO:0007669"/>
    <property type="project" value="TreeGrafter"/>
</dbReference>
<name>A0A7K8BRF8_9CORV</name>
<proteinExistence type="predicted"/>
<comment type="caution">
    <text evidence="7">The sequence shown here is derived from an EMBL/GenBank/DDBJ whole genome shotgun (WGS) entry which is preliminary data.</text>
</comment>
<feature type="compositionally biased region" description="Polar residues" evidence="5">
    <location>
        <begin position="368"/>
        <end position="395"/>
    </location>
</feature>
<evidence type="ECO:0000313" key="8">
    <source>
        <dbReference type="Proteomes" id="UP000564948"/>
    </source>
</evidence>
<feature type="compositionally biased region" description="Basic and acidic residues" evidence="5">
    <location>
        <begin position="149"/>
        <end position="160"/>
    </location>
</feature>
<evidence type="ECO:0000256" key="1">
    <source>
        <dbReference type="ARBA" id="ARBA00022723"/>
    </source>
</evidence>
<keyword evidence="1" id="KW-0479">Metal-binding</keyword>
<dbReference type="PANTHER" id="PTHR46319:SF1">
    <property type="entry name" value="ZINC FINGER FYVE DOMAIN-CONTAINING PROTEIN 16"/>
    <property type="match status" value="1"/>
</dbReference>
<evidence type="ECO:0000256" key="2">
    <source>
        <dbReference type="ARBA" id="ARBA00022771"/>
    </source>
</evidence>
<evidence type="ECO:0000256" key="3">
    <source>
        <dbReference type="ARBA" id="ARBA00022833"/>
    </source>
</evidence>
<evidence type="ECO:0000259" key="6">
    <source>
        <dbReference type="PROSITE" id="PS50178"/>
    </source>
</evidence>
<evidence type="ECO:0000256" key="5">
    <source>
        <dbReference type="SAM" id="MobiDB-lite"/>
    </source>
</evidence>
<feature type="domain" description="FYVE-type" evidence="6">
    <location>
        <begin position="415"/>
        <end position="473"/>
    </location>
</feature>